<dbReference type="PIRSF" id="PIRSF036565">
    <property type="entry name" value="Pyruvt_ip_decrb"/>
    <property type="match status" value="1"/>
</dbReference>
<proteinExistence type="inferred from homology"/>
<dbReference type="OMA" id="IHGPEQR"/>
<dbReference type="Pfam" id="PF02776">
    <property type="entry name" value="TPP_enzyme_N"/>
    <property type="match status" value="1"/>
</dbReference>
<dbReference type="EMBL" id="DS989727">
    <property type="protein sequence ID" value="EEA05305.1"/>
    <property type="molecule type" value="Genomic_DNA"/>
</dbReference>
<accession>B6ABV2</accession>
<dbReference type="InterPro" id="IPR047213">
    <property type="entry name" value="TPP_PYR_PDC_IPDC-like"/>
</dbReference>
<evidence type="ECO:0000256" key="3">
    <source>
        <dbReference type="ARBA" id="ARBA00022723"/>
    </source>
</evidence>
<dbReference type="OrthoDB" id="3970464at2759"/>
<gene>
    <name evidence="13" type="ORF">CMU_023100</name>
</gene>
<dbReference type="FunFam" id="3.40.50.970:FF:000024">
    <property type="entry name" value="Pyruvate decarboxylase isozyme"/>
    <property type="match status" value="1"/>
</dbReference>
<dbReference type="InterPro" id="IPR047214">
    <property type="entry name" value="TPP_PDC_IPDC"/>
</dbReference>
<dbReference type="InterPro" id="IPR012001">
    <property type="entry name" value="Thiamin_PyroP_enz_TPP-bd_dom"/>
</dbReference>
<dbReference type="Gene3D" id="3.40.50.970">
    <property type="match status" value="2"/>
</dbReference>
<feature type="binding site" evidence="8">
    <location>
        <position position="458"/>
    </location>
    <ligand>
        <name>Mg(2+)</name>
        <dbReference type="ChEBI" id="CHEBI:18420"/>
    </ligand>
</feature>
<sequence>MTRTHEVKDYEKVEKISISTYLCMRLKELGCDHIFGVPGDFSLSFLNNILKSEVKYINTCNELNAAYAADSYARVRGIGALSTTFVVGELSAINGIAGSFSEDVSVVHIGSAPATVHHKKKTLLHHSLYDYSISKRMYDMITIDSVKIDNKESAARDIDRVLINCIKHSKPVYIQLCADYTNELIDKPTGPLKIEHRKSNESNLDTVMKQIITLLKKSQQPVFIPGYELLRFRKTELMKELLEVSKIPFATMIMGKTVISEHHPLYIGLYFGKKGDPHVSQYVEESDCLMIIGEKLMDFNTGFFSAALPENHTLHCNFGKATIGDCSLDEVFVEDIIERLIQAYKSGELKPYNFQSATPPYPQAMHRFTHRPQKRLALERHHTLSLDRMFDTVASILPEGVNLLAETGTSLFSASEVMIPNNSQFFGQSFFGSIGYSVGGLLGLCLASPKRTFAFIGDGSLQVTVQDISTVLRNKHNPVIVIINNDGYTIERVICDHPYNDIVMWRYSKLAKSFGFKDIPSFIARTEGEFEHAFTYALKHPETTCIIEVVVEKMDCNHTLKCLGKEMAINSNVLEEDQQPSPKRLKSES</sequence>
<evidence type="ECO:0000256" key="6">
    <source>
        <dbReference type="ARBA" id="ARBA00023052"/>
    </source>
</evidence>
<dbReference type="InterPro" id="IPR029061">
    <property type="entry name" value="THDP-binding"/>
</dbReference>
<dbReference type="CDD" id="cd07038">
    <property type="entry name" value="TPP_PYR_PDC_IPDC_like"/>
    <property type="match status" value="1"/>
</dbReference>
<dbReference type="GO" id="GO:0000287">
    <property type="term" value="F:magnesium ion binding"/>
    <property type="evidence" value="ECO:0007669"/>
    <property type="project" value="InterPro"/>
</dbReference>
<dbReference type="RefSeq" id="XP_002139654.1">
    <property type="nucleotide sequence ID" value="XM_002139618.1"/>
</dbReference>
<evidence type="ECO:0000259" key="12">
    <source>
        <dbReference type="Pfam" id="PF02776"/>
    </source>
</evidence>
<dbReference type="InterPro" id="IPR012000">
    <property type="entry name" value="Thiamin_PyroP_enz_cen_dom"/>
</dbReference>
<evidence type="ECO:0000313" key="14">
    <source>
        <dbReference type="Proteomes" id="UP000001460"/>
    </source>
</evidence>
<dbReference type="CDD" id="cd02005">
    <property type="entry name" value="TPP_PDC_IPDC"/>
    <property type="match status" value="1"/>
</dbReference>
<dbReference type="InterPro" id="IPR012110">
    <property type="entry name" value="PDC/IPDC-like"/>
</dbReference>
<protein>
    <submittedName>
        <fullName evidence="13">Pyruvate decarboxylase isozyme 1, putative</fullName>
        <ecNumber evidence="13">4.1.1.1</ecNumber>
    </submittedName>
</protein>
<dbReference type="InterPro" id="IPR011766">
    <property type="entry name" value="TPP_enzyme_TPP-bd"/>
</dbReference>
<evidence type="ECO:0000256" key="1">
    <source>
        <dbReference type="ARBA" id="ARBA00001964"/>
    </source>
</evidence>
<dbReference type="Pfam" id="PF02775">
    <property type="entry name" value="TPP_enzyme_C"/>
    <property type="match status" value="1"/>
</dbReference>
<evidence type="ECO:0000256" key="4">
    <source>
        <dbReference type="ARBA" id="ARBA00022793"/>
    </source>
</evidence>
<feature type="binding site" evidence="8">
    <location>
        <position position="487"/>
    </location>
    <ligand>
        <name>Mg(2+)</name>
        <dbReference type="ChEBI" id="CHEBI:18420"/>
    </ligand>
</feature>
<name>B6ABV2_CRYMR</name>
<evidence type="ECO:0000259" key="10">
    <source>
        <dbReference type="Pfam" id="PF00205"/>
    </source>
</evidence>
<dbReference type="PANTHER" id="PTHR43452">
    <property type="entry name" value="PYRUVATE DECARBOXYLASE"/>
    <property type="match status" value="1"/>
</dbReference>
<keyword evidence="14" id="KW-1185">Reference proteome</keyword>
<dbReference type="GO" id="GO:0004737">
    <property type="term" value="F:pyruvate decarboxylase activity"/>
    <property type="evidence" value="ECO:0007669"/>
    <property type="project" value="UniProtKB-EC"/>
</dbReference>
<dbReference type="Proteomes" id="UP000001460">
    <property type="component" value="Unassembled WGS sequence"/>
</dbReference>
<evidence type="ECO:0000256" key="9">
    <source>
        <dbReference type="RuleBase" id="RU362132"/>
    </source>
</evidence>
<evidence type="ECO:0000259" key="11">
    <source>
        <dbReference type="Pfam" id="PF02775"/>
    </source>
</evidence>
<comment type="similarity">
    <text evidence="2 9">Belongs to the TPP enzyme family.</text>
</comment>
<keyword evidence="4" id="KW-0210">Decarboxylase</keyword>
<dbReference type="InterPro" id="IPR029035">
    <property type="entry name" value="DHS-like_NAD/FAD-binding_dom"/>
</dbReference>
<keyword evidence="3 8" id="KW-0479">Metal-binding</keyword>
<evidence type="ECO:0000256" key="8">
    <source>
        <dbReference type="PIRSR" id="PIRSR036565-2"/>
    </source>
</evidence>
<dbReference type="Pfam" id="PF00205">
    <property type="entry name" value="TPP_enzyme_M"/>
    <property type="match status" value="1"/>
</dbReference>
<comment type="cofactor">
    <cofactor evidence="1">
        <name>thiamine diphosphate</name>
        <dbReference type="ChEBI" id="CHEBI:58937"/>
    </cofactor>
</comment>
<dbReference type="eggNOG" id="KOG1184">
    <property type="taxonomic scope" value="Eukaryota"/>
</dbReference>
<dbReference type="SUPFAM" id="SSF52467">
    <property type="entry name" value="DHS-like NAD/FAD-binding domain"/>
    <property type="match status" value="1"/>
</dbReference>
<dbReference type="GO" id="GO:0030976">
    <property type="term" value="F:thiamine pyrophosphate binding"/>
    <property type="evidence" value="ECO:0007669"/>
    <property type="project" value="InterPro"/>
</dbReference>
<evidence type="ECO:0000313" key="13">
    <source>
        <dbReference type="EMBL" id="EEA05305.1"/>
    </source>
</evidence>
<organism evidence="13 14">
    <name type="scientific">Cryptosporidium muris (strain RN66)</name>
    <dbReference type="NCBI Taxonomy" id="441375"/>
    <lineage>
        <taxon>Eukaryota</taxon>
        <taxon>Sar</taxon>
        <taxon>Alveolata</taxon>
        <taxon>Apicomplexa</taxon>
        <taxon>Conoidasida</taxon>
        <taxon>Coccidia</taxon>
        <taxon>Eucoccidiorida</taxon>
        <taxon>Eimeriorina</taxon>
        <taxon>Cryptosporidiidae</taxon>
        <taxon>Cryptosporidium</taxon>
    </lineage>
</organism>
<comment type="cofactor">
    <cofactor evidence="8">
        <name>Mg(2+)</name>
        <dbReference type="ChEBI" id="CHEBI:18420"/>
    </cofactor>
    <text evidence="8">Binds 1 Mg(2+) per subunit.</text>
</comment>
<feature type="domain" description="Thiamine pyrophosphate enzyme central" evidence="10">
    <location>
        <begin position="209"/>
        <end position="325"/>
    </location>
</feature>
<reference evidence="13" key="1">
    <citation type="submission" date="2008-06" db="EMBL/GenBank/DDBJ databases">
        <authorList>
            <person name="Lorenzi H."/>
            <person name="Inman J."/>
            <person name="Miller J."/>
            <person name="Schobel S."/>
            <person name="Amedeo P."/>
            <person name="Caler E.V."/>
            <person name="da Silva J."/>
        </authorList>
    </citation>
    <scope>NUCLEOTIDE SEQUENCE [LARGE SCALE GENOMIC DNA]</scope>
    <source>
        <strain evidence="13">RN66</strain>
    </source>
</reference>
<dbReference type="PANTHER" id="PTHR43452:SF30">
    <property type="entry name" value="PYRUVATE DECARBOXYLASE ISOZYME 1-RELATED"/>
    <property type="match status" value="1"/>
</dbReference>
<keyword evidence="5 8" id="KW-0460">Magnesium</keyword>
<evidence type="ECO:0000256" key="5">
    <source>
        <dbReference type="ARBA" id="ARBA00022842"/>
    </source>
</evidence>
<feature type="domain" description="Thiamine pyrophosphate enzyme TPP-binding" evidence="11">
    <location>
        <begin position="419"/>
        <end position="546"/>
    </location>
</feature>
<keyword evidence="7 13" id="KW-0456">Lyase</keyword>
<dbReference type="STRING" id="441375.B6ABV2"/>
<dbReference type="EC" id="4.1.1.1" evidence="13"/>
<keyword evidence="13" id="KW-0670">Pyruvate</keyword>
<evidence type="ECO:0000256" key="7">
    <source>
        <dbReference type="ARBA" id="ARBA00023239"/>
    </source>
</evidence>
<dbReference type="GeneID" id="6994970"/>
<dbReference type="GO" id="GO:0005829">
    <property type="term" value="C:cytosol"/>
    <property type="evidence" value="ECO:0007669"/>
    <property type="project" value="TreeGrafter"/>
</dbReference>
<dbReference type="VEuPathDB" id="CryptoDB:CMU_023100"/>
<evidence type="ECO:0000256" key="2">
    <source>
        <dbReference type="ARBA" id="ARBA00007812"/>
    </source>
</evidence>
<dbReference type="Gene3D" id="3.40.50.1220">
    <property type="entry name" value="TPP-binding domain"/>
    <property type="match status" value="1"/>
</dbReference>
<dbReference type="SUPFAM" id="SSF52518">
    <property type="entry name" value="Thiamin diphosphate-binding fold (THDP-binding)"/>
    <property type="match status" value="2"/>
</dbReference>
<keyword evidence="6 9" id="KW-0786">Thiamine pyrophosphate</keyword>
<dbReference type="GO" id="GO:0000949">
    <property type="term" value="P:aromatic amino acid family catabolic process to alcohol via Ehrlich pathway"/>
    <property type="evidence" value="ECO:0007669"/>
    <property type="project" value="TreeGrafter"/>
</dbReference>
<dbReference type="AlphaFoldDB" id="B6ABV2"/>
<feature type="binding site" evidence="8">
    <location>
        <position position="485"/>
    </location>
    <ligand>
        <name>Mg(2+)</name>
        <dbReference type="ChEBI" id="CHEBI:18420"/>
    </ligand>
</feature>
<feature type="domain" description="Thiamine pyrophosphate enzyme N-terminal TPP-binding" evidence="12">
    <location>
        <begin position="18"/>
        <end position="121"/>
    </location>
</feature>